<organism evidence="8 9">
    <name type="scientific">Dermacoccus abyssi</name>
    <dbReference type="NCBI Taxonomy" id="322596"/>
    <lineage>
        <taxon>Bacteria</taxon>
        <taxon>Bacillati</taxon>
        <taxon>Actinomycetota</taxon>
        <taxon>Actinomycetes</taxon>
        <taxon>Micrococcales</taxon>
        <taxon>Dermacoccaceae</taxon>
        <taxon>Dermacoccus</taxon>
    </lineage>
</organism>
<evidence type="ECO:0000313" key="8">
    <source>
        <dbReference type="EMBL" id="RHW45383.1"/>
    </source>
</evidence>
<dbReference type="AlphaFoldDB" id="A0A417Z4Y3"/>
<dbReference type="CDD" id="cd01127">
    <property type="entry name" value="TrwB_TraG_TraD_VirD4"/>
    <property type="match status" value="1"/>
</dbReference>
<sequence length="1127" mass="120621">MKVKLRLALANPDQAHTRVFDIEAPAGTQFTTLREHLGPALVGKRLRVDDIDIDDEFRLGEAPLVDGAFLEPQRTTITNSVPTPLRLVVSAGPGQGRSCPLPSGEHILGRAHPLLTDDPLVSRTHARVIVRRGSVEVCDEGSSNGTSLDARALDPGEPCVWRIGQHLRLGATRIRLDTTLEPVAVEARGDGTLRIPAPVTNRLELAPTRLEWPSRPTAPPRSPLRWVAALASVPVALVMAVVLHSTLMLAFMLIGPLTIGLTYLDDRRRGRLGGRAAAREYARSKADTGRRIDDLLNRERLERTARLPPPDVLTDVAAGRRPGIASGERSWPLVLRLGHGTSPSIHSVTHDGVTRDLTLDDAPVAVALTSGDLLHLDCDAASLGACMEHVVARLLVEGVPGACGLHVVTDMAEGARWTWCRDTARLEVGAALPEDTEQDLAERAARPGHTGDELPVFVLDARSEGAREALRRWLPVASGVLVWVGPSAPGMQRERRGSSGPTDLVVTVRHGHNASLLPTGHRFTFDEPISSWFVTTTRLARRWATTSRRGTSSSIPTTVPADSLLPEDVARAWAAGPSTAVPVGFGATGPVHLDLVRSGPHALVAGTTGAGKSEFLLAYLRGLFTLNGPGDVTALLIDYKGGATFGPLVDAPQVVGLVTDLDNSLAERALSALQAEIKRREHTLAAAGYNSYTAYRATPPNSATALPRLFVIVDEFRVLAEELPEFVAGLVRLAAVGRSLGMHLVLATQRPGGAVTADMRANLDVRVALRVRERSDSIDVIDSPAAAAISPRHPGRAFLAHGGSTPVELQTAFTGAPRMLHTDEPPLHVHAVDLRAPGPLAAEPECPGCRPVGHSTTNDLETFVAEAKAAATHLPAPRRPVLPPLCENTRSVAHLAMGEVRWPDLLLARPQAGERPRNSVPIAVVDLPHDQSQPVLSGAGTEHIGIAGAPRSGRTHAAMTIARARRSTGERTWWVGDVPSFPVDDHFAADDPDDVVRLLTALNEPSPVAERVAIVVDGWEALNDSLMRINHGLAADEMLRHVQRAHQFRRVFVITGARLVLASKLAALLEVKIVLRQNDQTEYSLAGLRPAQVPAAMPPGRGLVLPHAHVLHFVSPGEPGECDTLSP</sequence>
<feature type="domain" description="FtsK" evidence="7">
    <location>
        <begin position="588"/>
        <end position="778"/>
    </location>
</feature>
<dbReference type="CDD" id="cd00060">
    <property type="entry name" value="FHA"/>
    <property type="match status" value="1"/>
</dbReference>
<evidence type="ECO:0000256" key="5">
    <source>
        <dbReference type="SAM" id="Phobius"/>
    </source>
</evidence>
<feature type="domain" description="FHA" evidence="6">
    <location>
        <begin position="96"/>
        <end position="153"/>
    </location>
</feature>
<dbReference type="RefSeq" id="WP_118913688.1">
    <property type="nucleotide sequence ID" value="NZ_CBCRVH010000007.1"/>
</dbReference>
<dbReference type="EMBL" id="QWLM01000010">
    <property type="protein sequence ID" value="RHW45383.1"/>
    <property type="molecule type" value="Genomic_DNA"/>
</dbReference>
<dbReference type="PROSITE" id="PS50901">
    <property type="entry name" value="FTSK"/>
    <property type="match status" value="1"/>
</dbReference>
<proteinExistence type="predicted"/>
<dbReference type="InterPro" id="IPR002543">
    <property type="entry name" value="FtsK_dom"/>
</dbReference>
<dbReference type="Gene3D" id="2.60.200.20">
    <property type="match status" value="1"/>
</dbReference>
<dbReference type="PANTHER" id="PTHR22683:SF1">
    <property type="entry name" value="TYPE VII SECRETION SYSTEM PROTEIN ESSC"/>
    <property type="match status" value="1"/>
</dbReference>
<name>A0A417Z4Y3_9MICO</name>
<evidence type="ECO:0000256" key="2">
    <source>
        <dbReference type="ARBA" id="ARBA00022741"/>
    </source>
</evidence>
<keyword evidence="5" id="KW-1133">Transmembrane helix</keyword>
<dbReference type="PROSITE" id="PS50006">
    <property type="entry name" value="FHA_DOMAIN"/>
    <property type="match status" value="1"/>
</dbReference>
<keyword evidence="5" id="KW-0472">Membrane</keyword>
<comment type="caution">
    <text evidence="8">The sequence shown here is derived from an EMBL/GenBank/DDBJ whole genome shotgun (WGS) entry which is preliminary data.</text>
</comment>
<protein>
    <submittedName>
        <fullName evidence="8">FHA domain-containing protein</fullName>
    </submittedName>
</protein>
<dbReference type="InterPro" id="IPR027417">
    <property type="entry name" value="P-loop_NTPase"/>
</dbReference>
<evidence type="ECO:0000256" key="1">
    <source>
        <dbReference type="ARBA" id="ARBA00022553"/>
    </source>
</evidence>
<dbReference type="SUPFAM" id="SSF49879">
    <property type="entry name" value="SMAD/FHA domain"/>
    <property type="match status" value="1"/>
</dbReference>
<gene>
    <name evidence="8" type="ORF">D1832_09755</name>
</gene>
<dbReference type="SUPFAM" id="SSF52540">
    <property type="entry name" value="P-loop containing nucleoside triphosphate hydrolases"/>
    <property type="match status" value="1"/>
</dbReference>
<keyword evidence="3 4" id="KW-0067">ATP-binding</keyword>
<accession>A0A417Z4Y3</accession>
<dbReference type="GO" id="GO:0003677">
    <property type="term" value="F:DNA binding"/>
    <property type="evidence" value="ECO:0007669"/>
    <property type="project" value="InterPro"/>
</dbReference>
<evidence type="ECO:0000256" key="4">
    <source>
        <dbReference type="PROSITE-ProRule" id="PRU00289"/>
    </source>
</evidence>
<dbReference type="InterPro" id="IPR050206">
    <property type="entry name" value="FtsK/SpoIIIE/SftA"/>
</dbReference>
<dbReference type="Pfam" id="PF01580">
    <property type="entry name" value="FtsK_SpoIIIE"/>
    <property type="match status" value="1"/>
</dbReference>
<evidence type="ECO:0000313" key="9">
    <source>
        <dbReference type="Proteomes" id="UP000285376"/>
    </source>
</evidence>
<dbReference type="InterPro" id="IPR008984">
    <property type="entry name" value="SMAD_FHA_dom_sf"/>
</dbReference>
<dbReference type="Pfam" id="PF00498">
    <property type="entry name" value="FHA"/>
    <property type="match status" value="1"/>
</dbReference>
<dbReference type="Proteomes" id="UP000285376">
    <property type="component" value="Unassembled WGS sequence"/>
</dbReference>
<dbReference type="PANTHER" id="PTHR22683">
    <property type="entry name" value="SPORULATION PROTEIN RELATED"/>
    <property type="match status" value="1"/>
</dbReference>
<feature type="transmembrane region" description="Helical" evidence="5">
    <location>
        <begin position="224"/>
        <end position="241"/>
    </location>
</feature>
<reference evidence="8 9" key="1">
    <citation type="submission" date="2018-08" db="EMBL/GenBank/DDBJ databases">
        <title>Whole genome sequence analysis of Dermacoccus abyssi bacteria isolated from Deep Mariana trench Micromonospora spp reveals genes involved in the environmental adaptation and production of secondary metabolites.</title>
        <authorList>
            <person name="Abdel-Mageed W.M."/>
            <person name="Lehri B."/>
            <person name="Nouioui I."/>
            <person name="Goodfellow I."/>
            <person name="Jaspars M."/>
            <person name="Karlyshev A."/>
        </authorList>
    </citation>
    <scope>NUCLEOTIDE SEQUENCE [LARGE SCALE GENOMIC DNA]</scope>
    <source>
        <strain evidence="8 9">MT1.1</strain>
    </source>
</reference>
<evidence type="ECO:0000259" key="7">
    <source>
        <dbReference type="PROSITE" id="PS50901"/>
    </source>
</evidence>
<feature type="binding site" evidence="4">
    <location>
        <begin position="606"/>
        <end position="613"/>
    </location>
    <ligand>
        <name>ATP</name>
        <dbReference type="ChEBI" id="CHEBI:30616"/>
    </ligand>
</feature>
<dbReference type="GO" id="GO:0005524">
    <property type="term" value="F:ATP binding"/>
    <property type="evidence" value="ECO:0007669"/>
    <property type="project" value="UniProtKB-UniRule"/>
</dbReference>
<evidence type="ECO:0000259" key="6">
    <source>
        <dbReference type="PROSITE" id="PS50006"/>
    </source>
</evidence>
<keyword evidence="2 4" id="KW-0547">Nucleotide-binding</keyword>
<evidence type="ECO:0000256" key="3">
    <source>
        <dbReference type="ARBA" id="ARBA00022840"/>
    </source>
</evidence>
<dbReference type="Gene3D" id="3.40.50.300">
    <property type="entry name" value="P-loop containing nucleotide triphosphate hydrolases"/>
    <property type="match status" value="2"/>
</dbReference>
<dbReference type="InterPro" id="IPR000253">
    <property type="entry name" value="FHA_dom"/>
</dbReference>
<keyword evidence="5" id="KW-0812">Transmembrane</keyword>
<keyword evidence="1" id="KW-0597">Phosphoprotein</keyword>